<protein>
    <submittedName>
        <fullName evidence="1">19653_t:CDS:1</fullName>
    </submittedName>
</protein>
<organism evidence="1 2">
    <name type="scientific">Racocetra fulgida</name>
    <dbReference type="NCBI Taxonomy" id="60492"/>
    <lineage>
        <taxon>Eukaryota</taxon>
        <taxon>Fungi</taxon>
        <taxon>Fungi incertae sedis</taxon>
        <taxon>Mucoromycota</taxon>
        <taxon>Glomeromycotina</taxon>
        <taxon>Glomeromycetes</taxon>
        <taxon>Diversisporales</taxon>
        <taxon>Gigasporaceae</taxon>
        <taxon>Racocetra</taxon>
    </lineage>
</organism>
<dbReference type="AlphaFoldDB" id="A0A9N9GFH1"/>
<accession>A0A9N9GFH1</accession>
<sequence>SIATRMSKHPDVFREDKGVMFCNYCDLSVEWKAKSTVDGHCSSKGHLKNKQMYENKEKSKKQVTLATTITSESKKELISIFKKHLKEGGAIPQASTL</sequence>
<dbReference type="Gene3D" id="3.30.160.60">
    <property type="entry name" value="Classic Zinc Finger"/>
    <property type="match status" value="1"/>
</dbReference>
<reference evidence="1" key="1">
    <citation type="submission" date="2021-06" db="EMBL/GenBank/DDBJ databases">
        <authorList>
            <person name="Kallberg Y."/>
            <person name="Tangrot J."/>
            <person name="Rosling A."/>
        </authorList>
    </citation>
    <scope>NUCLEOTIDE SEQUENCE</scope>
    <source>
        <strain evidence="1">IN212</strain>
    </source>
</reference>
<dbReference type="EMBL" id="CAJVPZ010009228">
    <property type="protein sequence ID" value="CAG8606666.1"/>
    <property type="molecule type" value="Genomic_DNA"/>
</dbReference>
<dbReference type="Proteomes" id="UP000789396">
    <property type="component" value="Unassembled WGS sequence"/>
</dbReference>
<evidence type="ECO:0000313" key="1">
    <source>
        <dbReference type="EMBL" id="CAG8606666.1"/>
    </source>
</evidence>
<comment type="caution">
    <text evidence="1">The sequence shown here is derived from an EMBL/GenBank/DDBJ whole genome shotgun (WGS) entry which is preliminary data.</text>
</comment>
<proteinExistence type="predicted"/>
<feature type="non-terminal residue" evidence="1">
    <location>
        <position position="1"/>
    </location>
</feature>
<gene>
    <name evidence="1" type="ORF">RFULGI_LOCUS6816</name>
</gene>
<name>A0A9N9GFH1_9GLOM</name>
<dbReference type="OrthoDB" id="2405594at2759"/>
<evidence type="ECO:0000313" key="2">
    <source>
        <dbReference type="Proteomes" id="UP000789396"/>
    </source>
</evidence>
<keyword evidence="2" id="KW-1185">Reference proteome</keyword>